<evidence type="ECO:0000256" key="1">
    <source>
        <dbReference type="ARBA" id="ARBA00009764"/>
    </source>
</evidence>
<evidence type="ECO:0000259" key="6">
    <source>
        <dbReference type="Pfam" id="PF02465"/>
    </source>
</evidence>
<keyword evidence="8" id="KW-0966">Cell projection</keyword>
<keyword evidence="3" id="KW-0175">Coiled coil</keyword>
<dbReference type="Proteomes" id="UP000460287">
    <property type="component" value="Unassembled WGS sequence"/>
</dbReference>
<comment type="subunit">
    <text evidence="2 5">Homopentamer.</text>
</comment>
<keyword evidence="5" id="KW-0964">Secreted</keyword>
<evidence type="ECO:0000256" key="4">
    <source>
        <dbReference type="ARBA" id="ARBA00023143"/>
    </source>
</evidence>
<dbReference type="GO" id="GO:0007155">
    <property type="term" value="P:cell adhesion"/>
    <property type="evidence" value="ECO:0007669"/>
    <property type="project" value="InterPro"/>
</dbReference>
<dbReference type="InterPro" id="IPR040026">
    <property type="entry name" value="FliD"/>
</dbReference>
<reference evidence="8 9" key="1">
    <citation type="submission" date="2019-08" db="EMBL/GenBank/DDBJ databases">
        <title>In-depth cultivation of the pig gut microbiome towards novel bacterial diversity and tailored functional studies.</title>
        <authorList>
            <person name="Wylensek D."/>
            <person name="Hitch T.C.A."/>
            <person name="Clavel T."/>
        </authorList>
    </citation>
    <scope>NUCLEOTIDE SEQUENCE [LARGE SCALE GENOMIC DNA]</scope>
    <source>
        <strain evidence="8 9">WCA-383-APC-5B</strain>
    </source>
</reference>
<dbReference type="PANTHER" id="PTHR30288">
    <property type="entry name" value="FLAGELLAR CAP/ASSEMBLY PROTEIN FLID"/>
    <property type="match status" value="1"/>
</dbReference>
<dbReference type="Pfam" id="PF02465">
    <property type="entry name" value="FliD_N"/>
    <property type="match status" value="1"/>
</dbReference>
<evidence type="ECO:0000256" key="3">
    <source>
        <dbReference type="ARBA" id="ARBA00023054"/>
    </source>
</evidence>
<dbReference type="EMBL" id="VULX01000016">
    <property type="protein sequence ID" value="MSR91859.1"/>
    <property type="molecule type" value="Genomic_DNA"/>
</dbReference>
<proteinExistence type="inferred from homology"/>
<feature type="domain" description="Flagellar hook-associated protein 2 N-terminal" evidence="6">
    <location>
        <begin position="10"/>
        <end position="111"/>
    </location>
</feature>
<protein>
    <recommendedName>
        <fullName evidence="5">Flagellar hook-associated protein 2</fullName>
        <shortName evidence="5">HAP2</shortName>
    </recommendedName>
    <alternativeName>
        <fullName evidence="5">Flagellar cap protein</fullName>
    </alternativeName>
</protein>
<evidence type="ECO:0000256" key="2">
    <source>
        <dbReference type="ARBA" id="ARBA00011255"/>
    </source>
</evidence>
<keyword evidence="4 5" id="KW-0975">Bacterial flagellum</keyword>
<dbReference type="GO" id="GO:0005576">
    <property type="term" value="C:extracellular region"/>
    <property type="evidence" value="ECO:0007669"/>
    <property type="project" value="UniProtKB-SubCell"/>
</dbReference>
<evidence type="ECO:0000313" key="9">
    <source>
        <dbReference type="Proteomes" id="UP000460287"/>
    </source>
</evidence>
<dbReference type="Pfam" id="PF07195">
    <property type="entry name" value="FliD_C"/>
    <property type="match status" value="1"/>
</dbReference>
<comment type="function">
    <text evidence="5">Required for morphogenesis and for the elongation of the flagellar filament by facilitating polymerization of the flagellin monomers at the tip of growing filament. Forms a capping structure, which prevents flagellin subunits (transported through the central channel of the flagellum) from leaking out without polymerization at the distal end.</text>
</comment>
<keyword evidence="8" id="KW-0969">Cilium</keyword>
<dbReference type="AlphaFoldDB" id="A0A7X2T1S1"/>
<accession>A0A7X2T1S1</accession>
<dbReference type="GO" id="GO:0009424">
    <property type="term" value="C:bacterial-type flagellum hook"/>
    <property type="evidence" value="ECO:0007669"/>
    <property type="project" value="UniProtKB-UniRule"/>
</dbReference>
<gene>
    <name evidence="8" type="primary">fliD</name>
    <name evidence="8" type="ORF">FYJ33_10690</name>
</gene>
<dbReference type="RefSeq" id="WP_154531754.1">
    <property type="nucleotide sequence ID" value="NZ_VULX01000016.1"/>
</dbReference>
<feature type="domain" description="Flagellar hook-associated protein 2 C-terminal" evidence="7">
    <location>
        <begin position="324"/>
        <end position="582"/>
    </location>
</feature>
<keyword evidence="8" id="KW-0282">Flagellum</keyword>
<evidence type="ECO:0000313" key="8">
    <source>
        <dbReference type="EMBL" id="MSR91859.1"/>
    </source>
</evidence>
<keyword evidence="9" id="KW-1185">Reference proteome</keyword>
<dbReference type="PANTHER" id="PTHR30288:SF0">
    <property type="entry name" value="FLAGELLAR HOOK-ASSOCIATED PROTEIN 2"/>
    <property type="match status" value="1"/>
</dbReference>
<evidence type="ECO:0000259" key="7">
    <source>
        <dbReference type="Pfam" id="PF07195"/>
    </source>
</evidence>
<evidence type="ECO:0000256" key="5">
    <source>
        <dbReference type="RuleBase" id="RU362066"/>
    </source>
</evidence>
<comment type="subcellular location">
    <subcellularLocation>
        <location evidence="5">Secreted</location>
    </subcellularLocation>
    <subcellularLocation>
        <location evidence="5">Bacterial flagellum</location>
    </subcellularLocation>
</comment>
<comment type="similarity">
    <text evidence="1 5">Belongs to the FliD family.</text>
</comment>
<comment type="caution">
    <text evidence="8">The sequence shown here is derived from an EMBL/GenBank/DDBJ whole genome shotgun (WGS) entry which is preliminary data.</text>
</comment>
<dbReference type="InterPro" id="IPR010809">
    <property type="entry name" value="FliD_C"/>
</dbReference>
<dbReference type="GO" id="GO:0009421">
    <property type="term" value="C:bacterial-type flagellum filament cap"/>
    <property type="evidence" value="ECO:0007669"/>
    <property type="project" value="InterPro"/>
</dbReference>
<name>A0A7X2T1S1_9CLOT</name>
<dbReference type="GO" id="GO:0071973">
    <property type="term" value="P:bacterial-type flagellum-dependent cell motility"/>
    <property type="evidence" value="ECO:0007669"/>
    <property type="project" value="TreeGrafter"/>
</dbReference>
<sequence length="593" mass="65375">MATRITGLATGLDVDSIVKTTMKAYQAKIDQQIQKKDVLEIKQKQARELVKKANDFFNKYLDRSSKDSLLNSINYASVKFSAGDSKEVTVTGLAGAKVDNYDIKVSQMARAASDTISNDELKKTDKITLKTGTKVITVDISGIDKNSQTFSTEVVKAIKDELADKKITDFEVAYSDFSKGVVISTKDSGKDQSFSLSLEGAFTGTSIKLSDFEATIKDGKYNINIAGKSIEIDATNESGDVITADVIAQKINKELQDQGVSGVNVQYDAQSAVFKVSADAPTNIKLNIDGNDLEYNVSGSKIERSTQGQNCIATIVNSQGQSYQYNGSSNNVTLDNVQFKFNNVTDSPVKVTGTNDGTEFKDKIVKFIDEYNNLITDLNKATMTKHNRNYSPLTAEQKKEMSENEIKLWNEKVEEGQLYRDSDLIRIADALKTTMSTVMSESGLSLESIGIKPVKDYAGTRNGTFTIADENVLKEAIEKNPEGVMDLFIKGSNINTFAGDDKTGVLNQLYYTINNEMIKSNSSLAKRIGFENTSTFTNNTMTLEITNFETKISDMQKSYTTKEQALYAKYATLESAMNKYNSQLSYLTSQFSS</sequence>
<organism evidence="8 9">
    <name type="scientific">Inconstantimicrobium porci</name>
    <dbReference type="NCBI Taxonomy" id="2652291"/>
    <lineage>
        <taxon>Bacteria</taxon>
        <taxon>Bacillati</taxon>
        <taxon>Bacillota</taxon>
        <taxon>Clostridia</taxon>
        <taxon>Eubacteriales</taxon>
        <taxon>Clostridiaceae</taxon>
        <taxon>Inconstantimicrobium</taxon>
    </lineage>
</organism>
<dbReference type="InterPro" id="IPR003481">
    <property type="entry name" value="FliD_N"/>
</dbReference>